<sequence>MAAPCGGKKCRIGPSILNSDLSELASECQRMMDSGADYLHLDVMDGQFVPNLTFGHPVVKCLRPKLPGVFFDMHMMVQKPEQWIQNMADAGANQYTFHYEATDDPTTCIRKIREAGMKVGVGIKPKTAVDVLLPLVDLVDMVLIMTVEPGFGGQKFMADMMPKRQ</sequence>
<dbReference type="AlphaFoldDB" id="A0A8W8N596"/>
<dbReference type="GO" id="GO:1901135">
    <property type="term" value="P:carbohydrate derivative metabolic process"/>
    <property type="evidence" value="ECO:0007669"/>
    <property type="project" value="UniProtKB-ARBA"/>
</dbReference>
<evidence type="ECO:0000256" key="4">
    <source>
        <dbReference type="ARBA" id="ARBA00001954"/>
    </source>
</evidence>
<evidence type="ECO:0000256" key="13">
    <source>
        <dbReference type="ARBA" id="ARBA00023277"/>
    </source>
</evidence>
<dbReference type="PANTHER" id="PTHR11749">
    <property type="entry name" value="RIBULOSE-5-PHOSPHATE-3-EPIMERASE"/>
    <property type="match status" value="1"/>
</dbReference>
<dbReference type="GO" id="GO:0005975">
    <property type="term" value="P:carbohydrate metabolic process"/>
    <property type="evidence" value="ECO:0007669"/>
    <property type="project" value="InterPro"/>
</dbReference>
<dbReference type="InterPro" id="IPR000056">
    <property type="entry name" value="Ribul_P_3_epim-like"/>
</dbReference>
<evidence type="ECO:0000256" key="7">
    <source>
        <dbReference type="ARBA" id="ARBA00013188"/>
    </source>
</evidence>
<dbReference type="InterPro" id="IPR011060">
    <property type="entry name" value="RibuloseP-bd_barrel"/>
</dbReference>
<comment type="similarity">
    <text evidence="5">Belongs to the ribulose-phosphate 3-epimerase family.</text>
</comment>
<dbReference type="SUPFAM" id="SSF51366">
    <property type="entry name" value="Ribulose-phoshate binding barrel"/>
    <property type="match status" value="1"/>
</dbReference>
<evidence type="ECO:0000313" key="15">
    <source>
        <dbReference type="EnsemblMetazoa" id="G4406.2:cds"/>
    </source>
</evidence>
<dbReference type="GO" id="GO:0046872">
    <property type="term" value="F:metal ion binding"/>
    <property type="evidence" value="ECO:0007669"/>
    <property type="project" value="UniProtKB-KW"/>
</dbReference>
<dbReference type="Proteomes" id="UP000005408">
    <property type="component" value="Unassembled WGS sequence"/>
</dbReference>
<comment type="subunit">
    <text evidence="6">Homodimer.</text>
</comment>
<dbReference type="NCBIfam" id="NF004076">
    <property type="entry name" value="PRK05581.1-4"/>
    <property type="match status" value="1"/>
</dbReference>
<dbReference type="FunFam" id="3.20.20.70:FF:000191">
    <property type="entry name" value="ribulose-phosphate 3-epimerase isoform X2"/>
    <property type="match status" value="1"/>
</dbReference>
<dbReference type="EnsemblMetazoa" id="G4406.2">
    <property type="protein sequence ID" value="G4406.2:cds"/>
    <property type="gene ID" value="G4406"/>
</dbReference>
<dbReference type="GO" id="GO:0006091">
    <property type="term" value="P:generation of precursor metabolites and energy"/>
    <property type="evidence" value="ECO:0007669"/>
    <property type="project" value="UniProtKB-ARBA"/>
</dbReference>
<evidence type="ECO:0000256" key="8">
    <source>
        <dbReference type="ARBA" id="ARBA00022723"/>
    </source>
</evidence>
<protein>
    <recommendedName>
        <fullName evidence="7">ribulose-phosphate 3-epimerase</fullName>
        <ecNumber evidence="7">5.1.3.1</ecNumber>
    </recommendedName>
</protein>
<dbReference type="GO" id="GO:0046496">
    <property type="term" value="P:nicotinamide nucleotide metabolic process"/>
    <property type="evidence" value="ECO:0007669"/>
    <property type="project" value="UniProtKB-ARBA"/>
</dbReference>
<dbReference type="PROSITE" id="PS01085">
    <property type="entry name" value="RIBUL_P_3_EPIMER_1"/>
    <property type="match status" value="1"/>
</dbReference>
<keyword evidence="10" id="KW-0408">Iron</keyword>
<evidence type="ECO:0000256" key="3">
    <source>
        <dbReference type="ARBA" id="ARBA00001947"/>
    </source>
</evidence>
<dbReference type="Gene3D" id="3.20.20.70">
    <property type="entry name" value="Aldolase class I"/>
    <property type="match status" value="1"/>
</dbReference>
<keyword evidence="9" id="KW-0862">Zinc</keyword>
<keyword evidence="16" id="KW-1185">Reference proteome</keyword>
<evidence type="ECO:0000313" key="16">
    <source>
        <dbReference type="Proteomes" id="UP000005408"/>
    </source>
</evidence>
<keyword evidence="11" id="KW-0464">Manganese</keyword>
<evidence type="ECO:0000256" key="14">
    <source>
        <dbReference type="ARBA" id="ARBA00057323"/>
    </source>
</evidence>
<dbReference type="InterPro" id="IPR013785">
    <property type="entry name" value="Aldolase_TIM"/>
</dbReference>
<evidence type="ECO:0000256" key="1">
    <source>
        <dbReference type="ARBA" id="ARBA00001782"/>
    </source>
</evidence>
<reference evidence="15" key="1">
    <citation type="submission" date="2022-08" db="UniProtKB">
        <authorList>
            <consortium name="EnsemblMetazoa"/>
        </authorList>
    </citation>
    <scope>IDENTIFICATION</scope>
    <source>
        <strain evidence="15">05x7-T-G4-1.051#20</strain>
    </source>
</reference>
<comment type="catalytic activity">
    <reaction evidence="1">
        <text>D-ribulose 5-phosphate = D-xylulose 5-phosphate</text>
        <dbReference type="Rhea" id="RHEA:13677"/>
        <dbReference type="ChEBI" id="CHEBI:57737"/>
        <dbReference type="ChEBI" id="CHEBI:58121"/>
        <dbReference type="EC" id="5.1.3.1"/>
    </reaction>
</comment>
<comment type="cofactor">
    <cofactor evidence="4">
        <name>Fe(2+)</name>
        <dbReference type="ChEBI" id="CHEBI:29033"/>
    </cofactor>
</comment>
<dbReference type="GO" id="GO:0006163">
    <property type="term" value="P:purine nucleotide metabolic process"/>
    <property type="evidence" value="ECO:0007669"/>
    <property type="project" value="UniProtKB-ARBA"/>
</dbReference>
<keyword evidence="12" id="KW-0413">Isomerase</keyword>
<dbReference type="Pfam" id="PF00834">
    <property type="entry name" value="Ribul_P_3_epim"/>
    <property type="match status" value="1"/>
</dbReference>
<proteinExistence type="inferred from homology"/>
<comment type="cofactor">
    <cofactor evidence="2">
        <name>Mn(2+)</name>
        <dbReference type="ChEBI" id="CHEBI:29035"/>
    </cofactor>
</comment>
<keyword evidence="8" id="KW-0479">Metal-binding</keyword>
<evidence type="ECO:0000256" key="12">
    <source>
        <dbReference type="ARBA" id="ARBA00023235"/>
    </source>
</evidence>
<evidence type="ECO:0000256" key="9">
    <source>
        <dbReference type="ARBA" id="ARBA00022833"/>
    </source>
</evidence>
<dbReference type="CDD" id="cd00429">
    <property type="entry name" value="RPE"/>
    <property type="match status" value="1"/>
</dbReference>
<evidence type="ECO:0000256" key="10">
    <source>
        <dbReference type="ARBA" id="ARBA00023004"/>
    </source>
</evidence>
<dbReference type="GO" id="GO:0004750">
    <property type="term" value="F:D-ribulose-phosphate 3-epimerase activity"/>
    <property type="evidence" value="ECO:0007669"/>
    <property type="project" value="UniProtKB-EC"/>
</dbReference>
<evidence type="ECO:0000256" key="6">
    <source>
        <dbReference type="ARBA" id="ARBA00011738"/>
    </source>
</evidence>
<comment type="function">
    <text evidence="14">Catalyzes the reversible epimerization of D-ribulose 5-phosphate to D-xylulose 5-phosphate.</text>
</comment>
<comment type="cofactor">
    <cofactor evidence="3">
        <name>Zn(2+)</name>
        <dbReference type="ChEBI" id="CHEBI:29105"/>
    </cofactor>
</comment>
<evidence type="ECO:0000256" key="5">
    <source>
        <dbReference type="ARBA" id="ARBA00009541"/>
    </source>
</evidence>
<evidence type="ECO:0000256" key="11">
    <source>
        <dbReference type="ARBA" id="ARBA00023211"/>
    </source>
</evidence>
<dbReference type="EC" id="5.1.3.1" evidence="7"/>
<keyword evidence="13" id="KW-0119">Carbohydrate metabolism</keyword>
<name>A0A8W8N596_MAGGI</name>
<accession>A0A8W8N596</accession>
<organism evidence="15 16">
    <name type="scientific">Magallana gigas</name>
    <name type="common">Pacific oyster</name>
    <name type="synonym">Crassostrea gigas</name>
    <dbReference type="NCBI Taxonomy" id="29159"/>
    <lineage>
        <taxon>Eukaryota</taxon>
        <taxon>Metazoa</taxon>
        <taxon>Spiralia</taxon>
        <taxon>Lophotrochozoa</taxon>
        <taxon>Mollusca</taxon>
        <taxon>Bivalvia</taxon>
        <taxon>Autobranchia</taxon>
        <taxon>Pteriomorphia</taxon>
        <taxon>Ostreida</taxon>
        <taxon>Ostreoidea</taxon>
        <taxon>Ostreidae</taxon>
        <taxon>Magallana</taxon>
    </lineage>
</organism>
<evidence type="ECO:0000256" key="2">
    <source>
        <dbReference type="ARBA" id="ARBA00001936"/>
    </source>
</evidence>